<reference evidence="2 3" key="1">
    <citation type="submission" date="2019-07" db="EMBL/GenBank/DDBJ databases">
        <title>Draft genome for Aliikangiella sp. M105.</title>
        <authorList>
            <person name="Wang G."/>
        </authorList>
    </citation>
    <scope>NUCLEOTIDE SEQUENCE [LARGE SCALE GENOMIC DNA]</scope>
    <source>
        <strain evidence="2 3">M105</strain>
    </source>
</reference>
<dbReference type="EMBL" id="VIKS01000008">
    <property type="protein sequence ID" value="TQV87311.1"/>
    <property type="molecule type" value="Genomic_DNA"/>
</dbReference>
<dbReference type="Proteomes" id="UP000315439">
    <property type="component" value="Unassembled WGS sequence"/>
</dbReference>
<gene>
    <name evidence="2" type="ORF">FLL46_12745</name>
</gene>
<protein>
    <submittedName>
        <fullName evidence="2">Uncharacterized protein</fullName>
    </submittedName>
</protein>
<evidence type="ECO:0000313" key="3">
    <source>
        <dbReference type="Proteomes" id="UP000315439"/>
    </source>
</evidence>
<dbReference type="RefSeq" id="WP_142893924.1">
    <property type="nucleotide sequence ID" value="NZ_ML660164.1"/>
</dbReference>
<evidence type="ECO:0000256" key="1">
    <source>
        <dbReference type="SAM" id="SignalP"/>
    </source>
</evidence>
<name>A0A545UCX4_9GAMM</name>
<keyword evidence="1" id="KW-0732">Signal</keyword>
<accession>A0A545UCX4</accession>
<organism evidence="2 3">
    <name type="scientific">Aliikangiella coralliicola</name>
    <dbReference type="NCBI Taxonomy" id="2592383"/>
    <lineage>
        <taxon>Bacteria</taxon>
        <taxon>Pseudomonadati</taxon>
        <taxon>Pseudomonadota</taxon>
        <taxon>Gammaproteobacteria</taxon>
        <taxon>Oceanospirillales</taxon>
        <taxon>Pleioneaceae</taxon>
        <taxon>Aliikangiella</taxon>
    </lineage>
</organism>
<dbReference type="AlphaFoldDB" id="A0A545UCX4"/>
<keyword evidence="3" id="KW-1185">Reference proteome</keyword>
<feature type="signal peptide" evidence="1">
    <location>
        <begin position="1"/>
        <end position="19"/>
    </location>
</feature>
<comment type="caution">
    <text evidence="2">The sequence shown here is derived from an EMBL/GenBank/DDBJ whole genome shotgun (WGS) entry which is preliminary data.</text>
</comment>
<proteinExistence type="predicted"/>
<sequence length="73" mass="7895">MAKSRTLLLTAAILFVATAATFSNNETNSPNVAMRDIRACNDAYDLCISNAGPRPGRLAKCEARYERCLGIAM</sequence>
<feature type="chain" id="PRO_5022104063" evidence="1">
    <location>
        <begin position="20"/>
        <end position="73"/>
    </location>
</feature>
<evidence type="ECO:0000313" key="2">
    <source>
        <dbReference type="EMBL" id="TQV87311.1"/>
    </source>
</evidence>